<organism evidence="1 2">
    <name type="scientific">Ajellomyces capsulatus</name>
    <name type="common">Darling's disease fungus</name>
    <name type="synonym">Histoplasma capsulatum</name>
    <dbReference type="NCBI Taxonomy" id="5037"/>
    <lineage>
        <taxon>Eukaryota</taxon>
        <taxon>Fungi</taxon>
        <taxon>Dikarya</taxon>
        <taxon>Ascomycota</taxon>
        <taxon>Pezizomycotina</taxon>
        <taxon>Eurotiomycetes</taxon>
        <taxon>Eurotiomycetidae</taxon>
        <taxon>Onygenales</taxon>
        <taxon>Ajellomycetaceae</taxon>
        <taxon>Histoplasma</taxon>
    </lineage>
</organism>
<dbReference type="VEuPathDB" id="FungiDB:I7I52_07021"/>
<name>A0A8H8CZN9_AJECA</name>
<dbReference type="Proteomes" id="UP000670092">
    <property type="component" value="Unassembled WGS sequence"/>
</dbReference>
<protein>
    <submittedName>
        <fullName evidence="1">Uncharacterized protein</fullName>
    </submittedName>
</protein>
<accession>A0A8H8CZN9</accession>
<proteinExistence type="predicted"/>
<sequence length="60" mass="7115">MEEIGGGEWYREDSGRRGGTYHVLLFVNPPLLWQPWVQRIILAREIQQQINATHLKKKAW</sequence>
<comment type="caution">
    <text evidence="1">The sequence shown here is derived from an EMBL/GenBank/DDBJ whole genome shotgun (WGS) entry which is preliminary data.</text>
</comment>
<dbReference type="EMBL" id="JAEVHI010000003">
    <property type="protein sequence ID" value="KAG5296386.1"/>
    <property type="molecule type" value="Genomic_DNA"/>
</dbReference>
<evidence type="ECO:0000313" key="1">
    <source>
        <dbReference type="EMBL" id="KAG5296386.1"/>
    </source>
</evidence>
<dbReference type="AlphaFoldDB" id="A0A8H8CZN9"/>
<gene>
    <name evidence="1" type="ORF">I7I52_07021</name>
</gene>
<evidence type="ECO:0000313" key="2">
    <source>
        <dbReference type="Proteomes" id="UP000670092"/>
    </source>
</evidence>
<reference evidence="1 2" key="1">
    <citation type="submission" date="2021-01" db="EMBL/GenBank/DDBJ databases">
        <title>Chromosome-level genome assembly of a human fungal pathogen reveals clustering of transcriptionally co-regulated genes.</title>
        <authorList>
            <person name="Voorhies M."/>
            <person name="Cohen S."/>
            <person name="Shea T.P."/>
            <person name="Petrus S."/>
            <person name="Munoz J.F."/>
            <person name="Poplawski S."/>
            <person name="Goldman W.E."/>
            <person name="Michael T."/>
            <person name="Cuomo C.A."/>
            <person name="Sil A."/>
            <person name="Beyhan S."/>
        </authorList>
    </citation>
    <scope>NUCLEOTIDE SEQUENCE [LARGE SCALE GENOMIC DNA]</scope>
    <source>
        <strain evidence="1 2">G184AR</strain>
    </source>
</reference>